<evidence type="ECO:0000313" key="4">
    <source>
        <dbReference type="EnsemblProtists" id="Phyra80962"/>
    </source>
</evidence>
<dbReference type="AlphaFoldDB" id="H3GUP1"/>
<dbReference type="InParanoid" id="H3GUP1"/>
<dbReference type="STRING" id="164328.H3GUP1"/>
<dbReference type="VEuPathDB" id="FungiDB:KRP23_14338"/>
<evidence type="ECO:0000259" key="3">
    <source>
        <dbReference type="PROSITE" id="PS51253"/>
    </source>
</evidence>
<accession>H3GUP1</accession>
<reference evidence="5" key="1">
    <citation type="journal article" date="2006" name="Science">
        <title>Phytophthora genome sequences uncover evolutionary origins and mechanisms of pathogenesis.</title>
        <authorList>
            <person name="Tyler B.M."/>
            <person name="Tripathy S."/>
            <person name="Zhang X."/>
            <person name="Dehal P."/>
            <person name="Jiang R.H."/>
            <person name="Aerts A."/>
            <person name="Arredondo F.D."/>
            <person name="Baxter L."/>
            <person name="Bensasson D."/>
            <person name="Beynon J.L."/>
            <person name="Chapman J."/>
            <person name="Damasceno C.M."/>
            <person name="Dorrance A.E."/>
            <person name="Dou D."/>
            <person name="Dickerman A.W."/>
            <person name="Dubchak I.L."/>
            <person name="Garbelotto M."/>
            <person name="Gijzen M."/>
            <person name="Gordon S.G."/>
            <person name="Govers F."/>
            <person name="Grunwald N.J."/>
            <person name="Huang W."/>
            <person name="Ivors K.L."/>
            <person name="Jones R.W."/>
            <person name="Kamoun S."/>
            <person name="Krampis K."/>
            <person name="Lamour K.H."/>
            <person name="Lee M.K."/>
            <person name="McDonald W.H."/>
            <person name="Medina M."/>
            <person name="Meijer H.J."/>
            <person name="Nordberg E.K."/>
            <person name="Maclean D.J."/>
            <person name="Ospina-Giraldo M.D."/>
            <person name="Morris P.F."/>
            <person name="Phuntumart V."/>
            <person name="Putnam N.H."/>
            <person name="Rash S."/>
            <person name="Rose J.K."/>
            <person name="Sakihama Y."/>
            <person name="Salamov A.A."/>
            <person name="Savidor A."/>
            <person name="Scheuring C.F."/>
            <person name="Smith B.M."/>
            <person name="Sobral B.W."/>
            <person name="Terry A."/>
            <person name="Torto-Alalibo T.A."/>
            <person name="Win J."/>
            <person name="Xu Z."/>
            <person name="Zhang H."/>
            <person name="Grigoriev I.V."/>
            <person name="Rokhsar D.S."/>
            <person name="Boore J.L."/>
        </authorList>
    </citation>
    <scope>NUCLEOTIDE SEQUENCE [LARGE SCALE GENOMIC DNA]</scope>
    <source>
        <strain evidence="5">Pr102</strain>
    </source>
</reference>
<dbReference type="VEuPathDB" id="FungiDB:KRP22_4187"/>
<dbReference type="VEuPathDB" id="FungiDB:KRP23_6696"/>
<dbReference type="InterPro" id="IPR006600">
    <property type="entry name" value="HTH_CenpB_DNA-bd_dom"/>
</dbReference>
<dbReference type="GO" id="GO:0003677">
    <property type="term" value="F:DNA binding"/>
    <property type="evidence" value="ECO:0000318"/>
    <property type="project" value="GO_Central"/>
</dbReference>
<dbReference type="InterPro" id="IPR004875">
    <property type="entry name" value="DDE_SF_endonuclease_dom"/>
</dbReference>
<dbReference type="Gene3D" id="1.10.10.60">
    <property type="entry name" value="Homeodomain-like"/>
    <property type="match status" value="2"/>
</dbReference>
<dbReference type="GO" id="GO:0005634">
    <property type="term" value="C:nucleus"/>
    <property type="evidence" value="ECO:0000318"/>
    <property type="project" value="GO_Central"/>
</dbReference>
<dbReference type="PANTHER" id="PTHR19303:SF73">
    <property type="entry name" value="PROTEIN PDC2"/>
    <property type="match status" value="1"/>
</dbReference>
<dbReference type="OMA" id="RCWQKAG"/>
<proteinExistence type="predicted"/>
<keyword evidence="5" id="KW-1185">Reference proteome</keyword>
<dbReference type="Proteomes" id="UP000005238">
    <property type="component" value="Unassembled WGS sequence"/>
</dbReference>
<dbReference type="EnsemblProtists" id="Phyra80962">
    <property type="protein sequence ID" value="Phyra80962"/>
    <property type="gene ID" value="Phyra80962"/>
</dbReference>
<evidence type="ECO:0000313" key="5">
    <source>
        <dbReference type="Proteomes" id="UP000005238"/>
    </source>
</evidence>
<protein>
    <recommendedName>
        <fullName evidence="3">HTH CENPB-type domain-containing protein</fullName>
    </recommendedName>
</protein>
<name>H3GUP1_PHYRM</name>
<dbReference type="VEuPathDB" id="FungiDB:KRP22_10197"/>
<sequence length="513" mass="57699">MSAPSNEESRPKRSRASFTNAQRLQICNHRDQNPSLTQTQLAAWAQEALGLPRQPSQAMISKLLKRKNDLESMTTEELTSKSRRTVRFPTLDTALARWVSYCEETGVPVTGESIRAKATTFSKILHIDDPLTFSNGWLFKFNERHGFGGIKGFKHVRSAAEAAGLDLQRRLQQFDPENIFAMDETALLFSLFPDRTGRRTTKRVTIALSCNADGSEKLPLLFIGKAEKPRGFTSSTAAEFNYTHNANSFMTREIFTKWIEKVDAKFAQQQRKCVLLLDNAAVHAGFNAEELRNVEVIFLPPGTTNNLQPLTGGVVAALKRRYRRRQIQHALDHLDADADMSTAAKFDSVGVKQALSWCMECWEAVPSVLMSGCWKDTGLLYADGSEIAREYRREEDAISEELTVMLSWLHASDPLSVEELVNLPEENVIMDEPTDEDFCVPVESVRVVVEQPKPKPAEDGGLGVEELKERLKWIAKLLIYADEKGVSTESVSGMRVLQRDFRDQLNKKQASSR</sequence>
<dbReference type="EMBL" id="DS566051">
    <property type="status" value="NOT_ANNOTATED_CDS"/>
    <property type="molecule type" value="Genomic_DNA"/>
</dbReference>
<dbReference type="InterPro" id="IPR050863">
    <property type="entry name" value="CenT-Element_Derived"/>
</dbReference>
<organism evidence="4 5">
    <name type="scientific">Phytophthora ramorum</name>
    <name type="common">Sudden oak death agent</name>
    <dbReference type="NCBI Taxonomy" id="164328"/>
    <lineage>
        <taxon>Eukaryota</taxon>
        <taxon>Sar</taxon>
        <taxon>Stramenopiles</taxon>
        <taxon>Oomycota</taxon>
        <taxon>Peronosporomycetes</taxon>
        <taxon>Peronosporales</taxon>
        <taxon>Peronosporaceae</taxon>
        <taxon>Phytophthora</taxon>
    </lineage>
</organism>
<dbReference type="SUPFAM" id="SSF46689">
    <property type="entry name" value="Homeodomain-like"/>
    <property type="match status" value="1"/>
</dbReference>
<dbReference type="PROSITE" id="PS51253">
    <property type="entry name" value="HTH_CENPB"/>
    <property type="match status" value="1"/>
</dbReference>
<dbReference type="InterPro" id="IPR009057">
    <property type="entry name" value="Homeodomain-like_sf"/>
</dbReference>
<evidence type="ECO:0000256" key="2">
    <source>
        <dbReference type="SAM" id="MobiDB-lite"/>
    </source>
</evidence>
<dbReference type="Pfam" id="PF03221">
    <property type="entry name" value="HTH_Tnp_Tc5"/>
    <property type="match status" value="1"/>
</dbReference>
<dbReference type="eggNOG" id="KOG3105">
    <property type="taxonomic scope" value="Eukaryota"/>
</dbReference>
<reference evidence="4" key="2">
    <citation type="submission" date="2015-06" db="UniProtKB">
        <authorList>
            <consortium name="EnsemblProtists"/>
        </authorList>
    </citation>
    <scope>IDENTIFICATION</scope>
    <source>
        <strain evidence="4">Pr102</strain>
    </source>
</reference>
<feature type="region of interest" description="Disordered" evidence="2">
    <location>
        <begin position="1"/>
        <end position="20"/>
    </location>
</feature>
<evidence type="ECO:0000256" key="1">
    <source>
        <dbReference type="ARBA" id="ARBA00023125"/>
    </source>
</evidence>
<feature type="domain" description="HTH CENPB-type" evidence="3">
    <location>
        <begin position="79"/>
        <end position="151"/>
    </location>
</feature>
<dbReference type="Pfam" id="PF03184">
    <property type="entry name" value="DDE_1"/>
    <property type="match status" value="1"/>
</dbReference>
<keyword evidence="1" id="KW-0238">DNA-binding</keyword>
<dbReference type="PANTHER" id="PTHR19303">
    <property type="entry name" value="TRANSPOSON"/>
    <property type="match status" value="1"/>
</dbReference>
<dbReference type="HOGENOM" id="CLU_018294_0_1_1"/>
<dbReference type="SMART" id="SM00674">
    <property type="entry name" value="CENPB"/>
    <property type="match status" value="1"/>
</dbReference>